<feature type="region of interest" description="Disordered" evidence="1">
    <location>
        <begin position="410"/>
        <end position="631"/>
    </location>
</feature>
<organism evidence="3 4">
    <name type="scientific">Setomelanomma holmii</name>
    <dbReference type="NCBI Taxonomy" id="210430"/>
    <lineage>
        <taxon>Eukaryota</taxon>
        <taxon>Fungi</taxon>
        <taxon>Dikarya</taxon>
        <taxon>Ascomycota</taxon>
        <taxon>Pezizomycotina</taxon>
        <taxon>Dothideomycetes</taxon>
        <taxon>Pleosporomycetidae</taxon>
        <taxon>Pleosporales</taxon>
        <taxon>Pleosporineae</taxon>
        <taxon>Phaeosphaeriaceae</taxon>
        <taxon>Setomelanomma</taxon>
    </lineage>
</organism>
<dbReference type="SMART" id="SM00165">
    <property type="entry name" value="UBA"/>
    <property type="match status" value="1"/>
</dbReference>
<comment type="caution">
    <text evidence="3">The sequence shown here is derived from an EMBL/GenBank/DDBJ whole genome shotgun (WGS) entry which is preliminary data.</text>
</comment>
<name>A0A9P4H912_9PLEO</name>
<dbReference type="Gene3D" id="1.10.8.10">
    <property type="entry name" value="DNA helicase RuvA subunit, C-terminal domain"/>
    <property type="match status" value="1"/>
</dbReference>
<evidence type="ECO:0000259" key="2">
    <source>
        <dbReference type="PROSITE" id="PS50030"/>
    </source>
</evidence>
<feature type="compositionally biased region" description="Polar residues" evidence="1">
    <location>
        <begin position="541"/>
        <end position="550"/>
    </location>
</feature>
<sequence>MWKLTRQRQEKTRLLPSLPKRHLQDVALDRPVRSVPLHWPAHYSHCVSESLKRAFAEAHRNLLQSPPIPSAVAAQEEPLSSVSLPEHRDKRRKTSTDLVPRALPSSRTSVIGPVTYGKQPKSVLSSPFPRLVEDGTAKPTELSEPEAAVGSIWDLQGEVREDYDEHEPKILFPEASSTIPNATQTQQRMLEGVTGPKFLGVESEVNEAGSRPPDPSVPWSDLMRFTPVDALENSDPSDQQGMPPSEPGHEQSASQRSRRASSEKSKAKLMSNSEDDLLAIGLPKEQYKLRPSRSRSFKTQLEEPFDYSIQPEKAAKAAKRRKTTTSAAATRSSGVVDVTSTPQKLQTICDMGFTPRSTGRALKQNNGDVTQTVEWLISNGMGEDELAPHNTLKRKSSLKTIDAYTGSNTGLAQAVEQAPSIQTSNSPQKEDSHEHSRAVQSRTYIRAAVETTGISESANPQVAPPTKSPKVRVVIPPRSPNLQSPQKPDPALASSKKAKRRKTTLDLPESTSKIEATSLPESATQKKQGRGRPKKNLENVPATTTVQETASVPPPEQVEEHHAIAQTVEAQHLTTESNNSNDDRPASVTTRTTPTAVGKSNPATPSMTTDHAAKTSSRSPTSKGKVPYRVGLSKRARIAPLLRMMKKK</sequence>
<reference evidence="3" key="1">
    <citation type="journal article" date="2020" name="Stud. Mycol.">
        <title>101 Dothideomycetes genomes: a test case for predicting lifestyles and emergence of pathogens.</title>
        <authorList>
            <person name="Haridas S."/>
            <person name="Albert R."/>
            <person name="Binder M."/>
            <person name="Bloem J."/>
            <person name="Labutti K."/>
            <person name="Salamov A."/>
            <person name="Andreopoulos B."/>
            <person name="Baker S."/>
            <person name="Barry K."/>
            <person name="Bills G."/>
            <person name="Bluhm B."/>
            <person name="Cannon C."/>
            <person name="Castanera R."/>
            <person name="Culley D."/>
            <person name="Daum C."/>
            <person name="Ezra D."/>
            <person name="Gonzalez J."/>
            <person name="Henrissat B."/>
            <person name="Kuo A."/>
            <person name="Liang C."/>
            <person name="Lipzen A."/>
            <person name="Lutzoni F."/>
            <person name="Magnuson J."/>
            <person name="Mondo S."/>
            <person name="Nolan M."/>
            <person name="Ohm R."/>
            <person name="Pangilinan J."/>
            <person name="Park H.-J."/>
            <person name="Ramirez L."/>
            <person name="Alfaro M."/>
            <person name="Sun H."/>
            <person name="Tritt A."/>
            <person name="Yoshinaga Y."/>
            <person name="Zwiers L.-H."/>
            <person name="Turgeon B."/>
            <person name="Goodwin S."/>
            <person name="Spatafora J."/>
            <person name="Crous P."/>
            <person name="Grigoriev I."/>
        </authorList>
    </citation>
    <scope>NUCLEOTIDE SEQUENCE</scope>
    <source>
        <strain evidence="3">CBS 110217</strain>
    </source>
</reference>
<feature type="region of interest" description="Disordered" evidence="1">
    <location>
        <begin position="173"/>
        <end position="341"/>
    </location>
</feature>
<feature type="region of interest" description="Disordered" evidence="1">
    <location>
        <begin position="71"/>
        <end position="97"/>
    </location>
</feature>
<feature type="region of interest" description="Disordered" evidence="1">
    <location>
        <begin position="123"/>
        <end position="146"/>
    </location>
</feature>
<feature type="compositionally biased region" description="Polar residues" evidence="1">
    <location>
        <begin position="509"/>
        <end position="526"/>
    </location>
</feature>
<dbReference type="OrthoDB" id="5404794at2759"/>
<gene>
    <name evidence="3" type="ORF">EK21DRAFT_67807</name>
</gene>
<feature type="compositionally biased region" description="Basic and acidic residues" evidence="1">
    <location>
        <begin position="428"/>
        <end position="437"/>
    </location>
</feature>
<evidence type="ECO:0000313" key="4">
    <source>
        <dbReference type="Proteomes" id="UP000799777"/>
    </source>
</evidence>
<feature type="compositionally biased region" description="Low complexity" evidence="1">
    <location>
        <begin position="324"/>
        <end position="333"/>
    </location>
</feature>
<keyword evidence="4" id="KW-1185">Reference proteome</keyword>
<dbReference type="PROSITE" id="PS50030">
    <property type="entry name" value="UBA"/>
    <property type="match status" value="1"/>
</dbReference>
<dbReference type="Proteomes" id="UP000799777">
    <property type="component" value="Unassembled WGS sequence"/>
</dbReference>
<dbReference type="CDD" id="cd14308">
    <property type="entry name" value="UBA_Mud1_like"/>
    <property type="match status" value="1"/>
</dbReference>
<dbReference type="InterPro" id="IPR015940">
    <property type="entry name" value="UBA"/>
</dbReference>
<feature type="domain" description="UBA" evidence="2">
    <location>
        <begin position="339"/>
        <end position="379"/>
    </location>
</feature>
<dbReference type="AlphaFoldDB" id="A0A9P4H912"/>
<proteinExistence type="predicted"/>
<dbReference type="SUPFAM" id="SSF46934">
    <property type="entry name" value="UBA-like"/>
    <property type="match status" value="1"/>
</dbReference>
<feature type="compositionally biased region" description="Polar residues" evidence="1">
    <location>
        <begin position="601"/>
        <end position="622"/>
    </location>
</feature>
<protein>
    <recommendedName>
        <fullName evidence="2">UBA domain-containing protein</fullName>
    </recommendedName>
</protein>
<dbReference type="InterPro" id="IPR009060">
    <property type="entry name" value="UBA-like_sf"/>
</dbReference>
<feature type="compositionally biased region" description="Polar residues" evidence="1">
    <location>
        <begin position="175"/>
        <end position="188"/>
    </location>
</feature>
<evidence type="ECO:0000313" key="3">
    <source>
        <dbReference type="EMBL" id="KAF2029394.1"/>
    </source>
</evidence>
<evidence type="ECO:0000256" key="1">
    <source>
        <dbReference type="SAM" id="MobiDB-lite"/>
    </source>
</evidence>
<dbReference type="EMBL" id="ML978201">
    <property type="protein sequence ID" value="KAF2029394.1"/>
    <property type="molecule type" value="Genomic_DNA"/>
</dbReference>
<feature type="compositionally biased region" description="Polar residues" evidence="1">
    <location>
        <begin position="568"/>
        <end position="580"/>
    </location>
</feature>
<accession>A0A9P4H912</accession>